<dbReference type="PANTHER" id="PTHR48100">
    <property type="entry name" value="BROAD-SPECIFICITY PHOSPHATASE YOR283W-RELATED"/>
    <property type="match status" value="1"/>
</dbReference>
<dbReference type="InterPro" id="IPR029033">
    <property type="entry name" value="His_PPase_superfam"/>
</dbReference>
<evidence type="ECO:0000313" key="2">
    <source>
        <dbReference type="EMBL" id="KIW17800.1"/>
    </source>
</evidence>
<dbReference type="InterPro" id="IPR050275">
    <property type="entry name" value="PGM_Phosphatase"/>
</dbReference>
<dbReference type="SMART" id="SM00855">
    <property type="entry name" value="PGAM"/>
    <property type="match status" value="1"/>
</dbReference>
<evidence type="ECO:0000256" key="1">
    <source>
        <dbReference type="SAM" id="MobiDB-lite"/>
    </source>
</evidence>
<evidence type="ECO:0008006" key="4">
    <source>
        <dbReference type="Google" id="ProtNLM"/>
    </source>
</evidence>
<sequence>MDTKNDVERGQKWHYDCSAVLGFFRQDLPRPVSGRLDASEEDFDLIEQRYDTDKLLPNNGKFLSQWQRFAHKLKVMNQRAPKGVTYRLLYLGRHGQGYHNVGITFYGDAAWDQYCYYGTFDRDPNVPSITYLDAHLTPLGIHQAKTVSTFWHNLISIQKMPLPQTYYSSPLTRAMQTAQLTFSNLSVPPTRTFRPVVKEFLREAYGIQSCDLRPTKSYIETNFPDFRIEDSFTENDELHSPTRRESLGRHDKRVRALLDDIFAHDESTYISMTSHCGTIKAILRVVGHQSVSLPPGGIVPVLVQASEVSGKRHDEQDRPEWDTKPACESDPLKAGKDGYKDVAEFLDEINRCLPRI</sequence>
<dbReference type="GO" id="GO:0005737">
    <property type="term" value="C:cytoplasm"/>
    <property type="evidence" value="ECO:0007669"/>
    <property type="project" value="TreeGrafter"/>
</dbReference>
<dbReference type="PANTHER" id="PTHR48100:SF1">
    <property type="entry name" value="HISTIDINE PHOSPHATASE FAMILY PROTEIN-RELATED"/>
    <property type="match status" value="1"/>
</dbReference>
<accession>A0A0D2BGP2</accession>
<feature type="compositionally biased region" description="Basic and acidic residues" evidence="1">
    <location>
        <begin position="309"/>
        <end position="335"/>
    </location>
</feature>
<dbReference type="EMBL" id="KN847494">
    <property type="protein sequence ID" value="KIW17800.1"/>
    <property type="molecule type" value="Genomic_DNA"/>
</dbReference>
<dbReference type="Proteomes" id="UP000053328">
    <property type="component" value="Unassembled WGS sequence"/>
</dbReference>
<dbReference type="RefSeq" id="XP_016238016.1">
    <property type="nucleotide sequence ID" value="XM_016379339.1"/>
</dbReference>
<dbReference type="GeneID" id="27332078"/>
<dbReference type="OrthoDB" id="496981at2759"/>
<dbReference type="CDD" id="cd07067">
    <property type="entry name" value="HP_PGM_like"/>
    <property type="match status" value="1"/>
</dbReference>
<proteinExistence type="predicted"/>
<feature type="region of interest" description="Disordered" evidence="1">
    <location>
        <begin position="308"/>
        <end position="335"/>
    </location>
</feature>
<dbReference type="SUPFAM" id="SSF53254">
    <property type="entry name" value="Phosphoglycerate mutase-like"/>
    <property type="match status" value="1"/>
</dbReference>
<evidence type="ECO:0000313" key="3">
    <source>
        <dbReference type="Proteomes" id="UP000053328"/>
    </source>
</evidence>
<dbReference type="AlphaFoldDB" id="A0A0D2BGP2"/>
<keyword evidence="3" id="KW-1185">Reference proteome</keyword>
<dbReference type="VEuPathDB" id="FungiDB:PV08_04995"/>
<protein>
    <recommendedName>
        <fullName evidence="4">Phosphoglycerate mutase</fullName>
    </recommendedName>
</protein>
<gene>
    <name evidence="2" type="ORF">PV08_04995</name>
</gene>
<dbReference type="GO" id="GO:0016791">
    <property type="term" value="F:phosphatase activity"/>
    <property type="evidence" value="ECO:0007669"/>
    <property type="project" value="TreeGrafter"/>
</dbReference>
<dbReference type="InterPro" id="IPR013078">
    <property type="entry name" value="His_Pase_superF_clade-1"/>
</dbReference>
<name>A0A0D2BGP2_9EURO</name>
<organism evidence="2 3">
    <name type="scientific">Exophiala spinifera</name>
    <dbReference type="NCBI Taxonomy" id="91928"/>
    <lineage>
        <taxon>Eukaryota</taxon>
        <taxon>Fungi</taxon>
        <taxon>Dikarya</taxon>
        <taxon>Ascomycota</taxon>
        <taxon>Pezizomycotina</taxon>
        <taxon>Eurotiomycetes</taxon>
        <taxon>Chaetothyriomycetidae</taxon>
        <taxon>Chaetothyriales</taxon>
        <taxon>Herpotrichiellaceae</taxon>
        <taxon>Exophiala</taxon>
    </lineage>
</organism>
<dbReference type="HOGENOM" id="CLU_039184_0_1_1"/>
<dbReference type="Gene3D" id="3.40.50.1240">
    <property type="entry name" value="Phosphoglycerate mutase-like"/>
    <property type="match status" value="1"/>
</dbReference>
<dbReference type="Pfam" id="PF00300">
    <property type="entry name" value="His_Phos_1"/>
    <property type="match status" value="1"/>
</dbReference>
<reference evidence="2 3" key="1">
    <citation type="submission" date="2015-01" db="EMBL/GenBank/DDBJ databases">
        <title>The Genome Sequence of Exophiala spinifera CBS89968.</title>
        <authorList>
            <consortium name="The Broad Institute Genomics Platform"/>
            <person name="Cuomo C."/>
            <person name="de Hoog S."/>
            <person name="Gorbushina A."/>
            <person name="Stielow B."/>
            <person name="Teixiera M."/>
            <person name="Abouelleil A."/>
            <person name="Chapman S.B."/>
            <person name="Priest M."/>
            <person name="Young S.K."/>
            <person name="Wortman J."/>
            <person name="Nusbaum C."/>
            <person name="Birren B."/>
        </authorList>
    </citation>
    <scope>NUCLEOTIDE SEQUENCE [LARGE SCALE GENOMIC DNA]</scope>
    <source>
        <strain evidence="2 3">CBS 89968</strain>
    </source>
</reference>